<dbReference type="Pfam" id="PF01554">
    <property type="entry name" value="MatE"/>
    <property type="match status" value="2"/>
</dbReference>
<feature type="transmembrane region" description="Helical" evidence="6">
    <location>
        <begin position="449"/>
        <end position="471"/>
    </location>
</feature>
<dbReference type="InterPro" id="IPR045069">
    <property type="entry name" value="MATE_euk"/>
</dbReference>
<evidence type="ECO:0000256" key="6">
    <source>
        <dbReference type="SAM" id="Phobius"/>
    </source>
</evidence>
<dbReference type="InParanoid" id="A0A2P5I5D6"/>
<sequence length="489" mass="52547">MDHGHDGADEADEHAPLLSDRPASAPAGDHIKDGDIIHWPTELALLLEYSLPLIATYLLQYSFFCITIIIAGHLSADDLAAASIGSMTMNVSGLVIFEGMATALDTLCAQAYGSGHKVGVGLHIQRMISLMALSLIPVGLAWIFSPWILPLFVKQHHLAVKAGVFLQYSLVGLPGYGAFEAGKRFLQAQGDCNVGMLVLIICAPINTALSYWLAFPMGMGLAGAALGSALSNNLRFILLLLYIMSPFGGWSHGCWGGLSRDALRNWGPMLSLSSAGIIVLVGEWAAFEILTFSTSYLSTDHLAAQTLLTTAIVVVWHIPFSISVALSTRIGHLIGGGYVETAKRATALYFFVFLLVGLFNAAVLYFFRYPIVSVFSKDEAIRELAVDSMWLAAVFEVIDSLVCGTNGLLRGLGKTSAAAYFAISINYLEAVPLAIWLELGAPALGIDGVWVGFGSGVALTIALECLYVRLLDWQRVVDKVKCREDVVSD</sequence>
<dbReference type="OrthoDB" id="2126698at2759"/>
<protein>
    <submittedName>
        <fullName evidence="7">MATE efflux family protein</fullName>
    </submittedName>
</protein>
<proteinExistence type="inferred from homology"/>
<keyword evidence="4 6" id="KW-1133">Transmembrane helix</keyword>
<dbReference type="Proteomes" id="UP000094444">
    <property type="component" value="Unassembled WGS sequence"/>
</dbReference>
<feature type="transmembrane region" description="Helical" evidence="6">
    <location>
        <begin position="347"/>
        <end position="368"/>
    </location>
</feature>
<feature type="transmembrane region" description="Helical" evidence="6">
    <location>
        <begin position="49"/>
        <end position="71"/>
    </location>
</feature>
<name>A0A2P5I5D6_DIAHE</name>
<feature type="transmembrane region" description="Helical" evidence="6">
    <location>
        <begin position="194"/>
        <end position="214"/>
    </location>
</feature>
<dbReference type="GO" id="GO:0042910">
    <property type="term" value="F:xenobiotic transmembrane transporter activity"/>
    <property type="evidence" value="ECO:0007669"/>
    <property type="project" value="InterPro"/>
</dbReference>
<dbReference type="GO" id="GO:0016020">
    <property type="term" value="C:membrane"/>
    <property type="evidence" value="ECO:0007669"/>
    <property type="project" value="UniProtKB-SubCell"/>
</dbReference>
<keyword evidence="5 6" id="KW-0472">Membrane</keyword>
<dbReference type="GO" id="GO:0015297">
    <property type="term" value="F:antiporter activity"/>
    <property type="evidence" value="ECO:0007669"/>
    <property type="project" value="InterPro"/>
</dbReference>
<keyword evidence="3 6" id="KW-0812">Transmembrane</keyword>
<feature type="transmembrane region" description="Helical" evidence="6">
    <location>
        <begin position="130"/>
        <end position="153"/>
    </location>
</feature>
<dbReference type="NCBIfam" id="TIGR00797">
    <property type="entry name" value="matE"/>
    <property type="match status" value="1"/>
</dbReference>
<dbReference type="GO" id="GO:1990961">
    <property type="term" value="P:xenobiotic detoxification by transmembrane export across the plasma membrane"/>
    <property type="evidence" value="ECO:0007669"/>
    <property type="project" value="InterPro"/>
</dbReference>
<organism evidence="7 8">
    <name type="scientific">Diaporthe helianthi</name>
    <dbReference type="NCBI Taxonomy" id="158607"/>
    <lineage>
        <taxon>Eukaryota</taxon>
        <taxon>Fungi</taxon>
        <taxon>Dikarya</taxon>
        <taxon>Ascomycota</taxon>
        <taxon>Pezizomycotina</taxon>
        <taxon>Sordariomycetes</taxon>
        <taxon>Sordariomycetidae</taxon>
        <taxon>Diaporthales</taxon>
        <taxon>Diaporthaceae</taxon>
        <taxon>Diaporthe</taxon>
    </lineage>
</organism>
<keyword evidence="8" id="KW-1185">Reference proteome</keyword>
<dbReference type="CDD" id="cd13132">
    <property type="entry name" value="MATE_eukaryotic"/>
    <property type="match status" value="1"/>
</dbReference>
<dbReference type="PANTHER" id="PTHR11206">
    <property type="entry name" value="MULTIDRUG RESISTANCE PROTEIN"/>
    <property type="match status" value="1"/>
</dbReference>
<gene>
    <name evidence="7" type="ORF">DHEL01_v203891</name>
</gene>
<feature type="transmembrane region" description="Helical" evidence="6">
    <location>
        <begin position="418"/>
        <end position="437"/>
    </location>
</feature>
<feature type="transmembrane region" description="Helical" evidence="6">
    <location>
        <begin position="234"/>
        <end position="258"/>
    </location>
</feature>
<dbReference type="STRING" id="158607.A0A2P5I5D6"/>
<evidence type="ECO:0000256" key="3">
    <source>
        <dbReference type="ARBA" id="ARBA00022692"/>
    </source>
</evidence>
<evidence type="ECO:0000256" key="5">
    <source>
        <dbReference type="ARBA" id="ARBA00023136"/>
    </source>
</evidence>
<dbReference type="InterPro" id="IPR002528">
    <property type="entry name" value="MATE_fam"/>
</dbReference>
<dbReference type="AlphaFoldDB" id="A0A2P5I5D6"/>
<feature type="transmembrane region" description="Helical" evidence="6">
    <location>
        <begin position="302"/>
        <end position="326"/>
    </location>
</feature>
<dbReference type="EMBL" id="MAVT02000247">
    <property type="protein sequence ID" value="POS77706.1"/>
    <property type="molecule type" value="Genomic_DNA"/>
</dbReference>
<feature type="transmembrane region" description="Helical" evidence="6">
    <location>
        <begin position="388"/>
        <end position="409"/>
    </location>
</feature>
<reference evidence="7" key="1">
    <citation type="submission" date="2017-09" db="EMBL/GenBank/DDBJ databases">
        <title>Polyketide synthases of a Diaporthe helianthi virulent isolate.</title>
        <authorList>
            <person name="Baroncelli R."/>
        </authorList>
    </citation>
    <scope>NUCLEOTIDE SEQUENCE [LARGE SCALE GENOMIC DNA]</scope>
    <source>
        <strain evidence="7">7/96</strain>
    </source>
</reference>
<comment type="subcellular location">
    <subcellularLocation>
        <location evidence="1">Membrane</location>
        <topology evidence="1">Multi-pass membrane protein</topology>
    </subcellularLocation>
</comment>
<evidence type="ECO:0000313" key="7">
    <source>
        <dbReference type="EMBL" id="POS77706.1"/>
    </source>
</evidence>
<evidence type="ECO:0000256" key="2">
    <source>
        <dbReference type="ARBA" id="ARBA00010199"/>
    </source>
</evidence>
<comment type="caution">
    <text evidence="7">The sequence shown here is derived from an EMBL/GenBank/DDBJ whole genome shotgun (WGS) entry which is preliminary data.</text>
</comment>
<comment type="similarity">
    <text evidence="2">Belongs to the multi antimicrobial extrusion (MATE) (TC 2.A.66.1) family.</text>
</comment>
<evidence type="ECO:0000313" key="8">
    <source>
        <dbReference type="Proteomes" id="UP000094444"/>
    </source>
</evidence>
<evidence type="ECO:0000256" key="4">
    <source>
        <dbReference type="ARBA" id="ARBA00022989"/>
    </source>
</evidence>
<feature type="transmembrane region" description="Helical" evidence="6">
    <location>
        <begin position="165"/>
        <end position="182"/>
    </location>
</feature>
<accession>A0A2P5I5D6</accession>
<feature type="transmembrane region" description="Helical" evidence="6">
    <location>
        <begin position="270"/>
        <end position="290"/>
    </location>
</feature>
<evidence type="ECO:0000256" key="1">
    <source>
        <dbReference type="ARBA" id="ARBA00004141"/>
    </source>
</evidence>